<accession>A0A3D2SN53</accession>
<dbReference type="EMBL" id="DPVE01000204">
    <property type="protein sequence ID" value="HCK30826.1"/>
    <property type="molecule type" value="Genomic_DNA"/>
</dbReference>
<proteinExistence type="predicted"/>
<gene>
    <name evidence="1" type="ORF">DHW29_11995</name>
</gene>
<name>A0A3D2SN53_9GAMM</name>
<dbReference type="AlphaFoldDB" id="A0A3D2SN53"/>
<comment type="caution">
    <text evidence="1">The sequence shown here is derived from an EMBL/GenBank/DDBJ whole genome shotgun (WGS) entry which is preliminary data.</text>
</comment>
<organism evidence="1 2">
    <name type="scientific">Acinetobacter ursingii</name>
    <dbReference type="NCBI Taxonomy" id="108980"/>
    <lineage>
        <taxon>Bacteria</taxon>
        <taxon>Pseudomonadati</taxon>
        <taxon>Pseudomonadota</taxon>
        <taxon>Gammaproteobacteria</taxon>
        <taxon>Moraxellales</taxon>
        <taxon>Moraxellaceae</taxon>
        <taxon>Acinetobacter</taxon>
    </lineage>
</organism>
<dbReference type="RefSeq" id="WP_004281636.1">
    <property type="nucleotide sequence ID" value="NZ_BKFK01000001.1"/>
</dbReference>
<dbReference type="Proteomes" id="UP000263596">
    <property type="component" value="Unassembled WGS sequence"/>
</dbReference>
<evidence type="ECO:0000313" key="1">
    <source>
        <dbReference type="EMBL" id="HCK30826.1"/>
    </source>
</evidence>
<evidence type="ECO:0008006" key="3">
    <source>
        <dbReference type="Google" id="ProtNLM"/>
    </source>
</evidence>
<protein>
    <recommendedName>
        <fullName evidence="3">Phage P1-related protein</fullName>
    </recommendedName>
</protein>
<sequence>MNTPPELIAFAGFDSWNDYENEIYAVYLETVVNANLLFLNTPVKVRFRPTTKDKAFGFWHLISEAADQNNKNEEDRLPDLKRCERIRWVAWCITNAHQAGFLYWENQRGRETHVVIWAEHLDFVVILAKRKTDLDEKYYLLKTAYCLREHTKRKLRKEYESFHTPKKG</sequence>
<evidence type="ECO:0000313" key="2">
    <source>
        <dbReference type="Proteomes" id="UP000263596"/>
    </source>
</evidence>
<reference evidence="1 2" key="1">
    <citation type="journal article" date="2018" name="Nat. Biotechnol.">
        <title>A standardized bacterial taxonomy based on genome phylogeny substantially revises the tree of life.</title>
        <authorList>
            <person name="Parks D.H."/>
            <person name="Chuvochina M."/>
            <person name="Waite D.W."/>
            <person name="Rinke C."/>
            <person name="Skarshewski A."/>
            <person name="Chaumeil P.A."/>
            <person name="Hugenholtz P."/>
        </authorList>
    </citation>
    <scope>NUCLEOTIDE SEQUENCE [LARGE SCALE GENOMIC DNA]</scope>
    <source>
        <strain evidence="1">UBA9669</strain>
    </source>
</reference>